<reference evidence="1 2" key="1">
    <citation type="submission" date="2016-12" db="EMBL/GenBank/DDBJ databases">
        <title>The draft genome sequence of Actinophytocola sp. 11-183.</title>
        <authorList>
            <person name="Wang W."/>
            <person name="Yuan L."/>
        </authorList>
    </citation>
    <scope>NUCLEOTIDE SEQUENCE [LARGE SCALE GENOMIC DNA]</scope>
    <source>
        <strain evidence="1 2">11-183</strain>
    </source>
</reference>
<accession>A0A1Q8C6A5</accession>
<sequence length="206" mass="22434">MSNRATPGVPPLAELTPYFTVTVLECREADSEAAFAALRGFLRRTLAEPGRAHAVRLRGEHLLTGPNDEVGSLGTLADLGVHGIYVLVRERWQRPPWAAGGEITDLVNELTLALRRDDLVVLHSAVSGALLRRWTRAAGAPYRFLPEPVLAETFPEEAGGLVASPPWSRLTSPSRLEFSVFLSEAVEVMDRVVKAMSGEPCDNPVE</sequence>
<dbReference type="AlphaFoldDB" id="A0A1Q8C6A5"/>
<dbReference type="RefSeq" id="WP_075129660.1">
    <property type="nucleotide sequence ID" value="NZ_MSIE01000082.1"/>
</dbReference>
<evidence type="ECO:0000313" key="1">
    <source>
        <dbReference type="EMBL" id="OLF09895.1"/>
    </source>
</evidence>
<comment type="caution">
    <text evidence="1">The sequence shown here is derived from an EMBL/GenBank/DDBJ whole genome shotgun (WGS) entry which is preliminary data.</text>
</comment>
<name>A0A1Q8C6A5_9PSEU</name>
<gene>
    <name evidence="1" type="ORF">BU204_32665</name>
</gene>
<organism evidence="1 2">
    <name type="scientific">Actinophytocola xanthii</name>
    <dbReference type="NCBI Taxonomy" id="1912961"/>
    <lineage>
        <taxon>Bacteria</taxon>
        <taxon>Bacillati</taxon>
        <taxon>Actinomycetota</taxon>
        <taxon>Actinomycetes</taxon>
        <taxon>Pseudonocardiales</taxon>
        <taxon>Pseudonocardiaceae</taxon>
    </lineage>
</organism>
<evidence type="ECO:0000313" key="2">
    <source>
        <dbReference type="Proteomes" id="UP000185596"/>
    </source>
</evidence>
<dbReference type="OrthoDB" id="9148897at2"/>
<protein>
    <submittedName>
        <fullName evidence="1">Uncharacterized protein</fullName>
    </submittedName>
</protein>
<dbReference type="Proteomes" id="UP000185596">
    <property type="component" value="Unassembled WGS sequence"/>
</dbReference>
<dbReference type="STRING" id="1912961.BU204_32665"/>
<dbReference type="EMBL" id="MSIE01000082">
    <property type="protein sequence ID" value="OLF09895.1"/>
    <property type="molecule type" value="Genomic_DNA"/>
</dbReference>
<proteinExistence type="predicted"/>
<keyword evidence="2" id="KW-1185">Reference proteome</keyword>